<dbReference type="InterPro" id="IPR050469">
    <property type="entry name" value="Diguanylate_Cyclase"/>
</dbReference>
<evidence type="ECO:0000313" key="8">
    <source>
        <dbReference type="Proteomes" id="UP000287996"/>
    </source>
</evidence>
<dbReference type="CDD" id="cd01949">
    <property type="entry name" value="GGDEF"/>
    <property type="match status" value="1"/>
</dbReference>
<organism evidence="7 8">
    <name type="scientific">Idiomarina tyrosinivorans</name>
    <dbReference type="NCBI Taxonomy" id="1445662"/>
    <lineage>
        <taxon>Bacteria</taxon>
        <taxon>Pseudomonadati</taxon>
        <taxon>Pseudomonadota</taxon>
        <taxon>Gammaproteobacteria</taxon>
        <taxon>Alteromonadales</taxon>
        <taxon>Idiomarinaceae</taxon>
        <taxon>Idiomarina</taxon>
    </lineage>
</organism>
<keyword evidence="8" id="KW-1185">Reference proteome</keyword>
<feature type="domain" description="GGDEF" evidence="6">
    <location>
        <begin position="483"/>
        <end position="621"/>
    </location>
</feature>
<keyword evidence="5" id="KW-1133">Transmembrane helix</keyword>
<comment type="catalytic activity">
    <reaction evidence="2">
        <text>2 GTP = 3',3'-c-di-GMP + 2 diphosphate</text>
        <dbReference type="Rhea" id="RHEA:24898"/>
        <dbReference type="ChEBI" id="CHEBI:33019"/>
        <dbReference type="ChEBI" id="CHEBI:37565"/>
        <dbReference type="ChEBI" id="CHEBI:58805"/>
        <dbReference type="EC" id="2.7.7.65"/>
    </reaction>
</comment>
<dbReference type="InterPro" id="IPR029787">
    <property type="entry name" value="Nucleotide_cyclase"/>
</dbReference>
<dbReference type="Gene3D" id="3.30.70.270">
    <property type="match status" value="1"/>
</dbReference>
<comment type="caution">
    <text evidence="7">The sequence shown here is derived from an EMBL/GenBank/DDBJ whole genome shotgun (WGS) entry which is preliminary data.</text>
</comment>
<keyword evidence="4" id="KW-0175">Coiled coil</keyword>
<feature type="repeat" description="TPR" evidence="3">
    <location>
        <begin position="250"/>
        <end position="283"/>
    </location>
</feature>
<dbReference type="EMBL" id="PIQH01000013">
    <property type="protein sequence ID" value="RUO76600.1"/>
    <property type="molecule type" value="Genomic_DNA"/>
</dbReference>
<dbReference type="SMART" id="SM00267">
    <property type="entry name" value="GGDEF"/>
    <property type="match status" value="1"/>
</dbReference>
<evidence type="ECO:0000256" key="3">
    <source>
        <dbReference type="PROSITE-ProRule" id="PRU00339"/>
    </source>
</evidence>
<dbReference type="InterPro" id="IPR043128">
    <property type="entry name" value="Rev_trsase/Diguanyl_cyclase"/>
</dbReference>
<dbReference type="Proteomes" id="UP000287996">
    <property type="component" value="Unassembled WGS sequence"/>
</dbReference>
<dbReference type="GO" id="GO:0052621">
    <property type="term" value="F:diguanylate cyclase activity"/>
    <property type="evidence" value="ECO:0007669"/>
    <property type="project" value="UniProtKB-EC"/>
</dbReference>
<reference evidence="7 8" key="1">
    <citation type="journal article" date="2011" name="Front. Microbiol.">
        <title>Genomic signatures of strain selection and enhancement in Bacillus atrophaeus var. globigii, a historical biowarfare simulant.</title>
        <authorList>
            <person name="Gibbons H.S."/>
            <person name="Broomall S.M."/>
            <person name="McNew L.A."/>
            <person name="Daligault H."/>
            <person name="Chapman C."/>
            <person name="Bruce D."/>
            <person name="Karavis M."/>
            <person name="Krepps M."/>
            <person name="McGregor P.A."/>
            <person name="Hong C."/>
            <person name="Park K.H."/>
            <person name="Akmal A."/>
            <person name="Feldman A."/>
            <person name="Lin J.S."/>
            <person name="Chang W.E."/>
            <person name="Higgs B.W."/>
            <person name="Demirev P."/>
            <person name="Lindquist J."/>
            <person name="Liem A."/>
            <person name="Fochler E."/>
            <person name="Read T.D."/>
            <person name="Tapia R."/>
            <person name="Johnson S."/>
            <person name="Bishop-Lilly K.A."/>
            <person name="Detter C."/>
            <person name="Han C."/>
            <person name="Sozhamannan S."/>
            <person name="Rosenzweig C.N."/>
            <person name="Skowronski E.W."/>
        </authorList>
    </citation>
    <scope>NUCLEOTIDE SEQUENCE [LARGE SCALE GENOMIC DNA]</scope>
    <source>
        <strain evidence="7 8">CC-PW-9</strain>
    </source>
</reference>
<dbReference type="Pfam" id="PF00990">
    <property type="entry name" value="GGDEF"/>
    <property type="match status" value="1"/>
</dbReference>
<dbReference type="InterPro" id="IPR000160">
    <property type="entry name" value="GGDEF_dom"/>
</dbReference>
<dbReference type="PROSITE" id="PS50887">
    <property type="entry name" value="GGDEF"/>
    <property type="match status" value="1"/>
</dbReference>
<dbReference type="SMART" id="SM00028">
    <property type="entry name" value="TPR"/>
    <property type="match status" value="4"/>
</dbReference>
<name>A0A432ZFD5_9GAMM</name>
<protein>
    <recommendedName>
        <fullName evidence="1">diguanylate cyclase</fullName>
        <ecNumber evidence="1">2.7.7.65</ecNumber>
    </recommendedName>
</protein>
<sequence length="665" mass="75633">MPAVDQSIEQQLDAYLNKGETDPDKNLAALNSIIAQMDAQTPVSTRVRALSYKALSLAYKQDWDAAFEMNERILRLAKQSEIPDAIAEAYANKIELLQGQGKAAEAYLLVANAELPLKDAKLPRVRYYVHNLISRIYANWNKYEEALTHLLAAQQAVAETHNSRTILRRQYLNLSIAQIQSELGQWQKTIDTASAAIKFGQQQNELSSNPDLWLLLAYAQTSLEQFEQAKDSLQHAIETSRQLNYPGVELTALNNFGDLYLRLGDYAKAKSYLNQALEMAQKNDDEVMVQTIKFNLGFIDVKQNRSKIGLTAMEEVLQYFKDKDYSLDVEDLLGEIAEAYALMGQYQKQADALMQRMKMREERINAEQQQNISQLQKLYDSKDKAQQIELLKKENELKQRAIEINKQQSVIWGLVGVVVVFAIILLLLMYRAARRANIKLKEANSQLANQSLRDPLTGLWNRRALQQTMDQRDQRDAQTKSQATDGLLLLDIDFFKRINDRLGHNSGDKVLIELSQRLEKMCRHSDRLVRWGGEEFLFYFEGVDNSSLRHIAQRVLETIAADPIDIDGERVHVSATCGYILLPFAGVDESKLDWERVLQLADMALYSGKAHGRNRACGITDLHVEFSQFEDQLKGDLSKAIDENWISMEIFEGPGGPTKVEVPSH</sequence>
<evidence type="ECO:0000256" key="4">
    <source>
        <dbReference type="SAM" id="Coils"/>
    </source>
</evidence>
<dbReference type="InterPro" id="IPR026000">
    <property type="entry name" value="Apc5_dom"/>
</dbReference>
<dbReference type="PANTHER" id="PTHR45138:SF9">
    <property type="entry name" value="DIGUANYLATE CYCLASE DGCM-RELATED"/>
    <property type="match status" value="1"/>
</dbReference>
<evidence type="ECO:0000256" key="1">
    <source>
        <dbReference type="ARBA" id="ARBA00012528"/>
    </source>
</evidence>
<evidence type="ECO:0000256" key="2">
    <source>
        <dbReference type="ARBA" id="ARBA00034247"/>
    </source>
</evidence>
<dbReference type="RefSeq" id="WP_126842719.1">
    <property type="nucleotide sequence ID" value="NZ_PIQH01000013.1"/>
</dbReference>
<keyword evidence="5" id="KW-0812">Transmembrane</keyword>
<dbReference type="NCBIfam" id="TIGR00254">
    <property type="entry name" value="GGDEF"/>
    <property type="match status" value="1"/>
</dbReference>
<keyword evidence="5" id="KW-0472">Membrane</keyword>
<feature type="coiled-coil region" evidence="4">
    <location>
        <begin position="343"/>
        <end position="453"/>
    </location>
</feature>
<dbReference type="PROSITE" id="PS50293">
    <property type="entry name" value="TPR_REGION"/>
    <property type="match status" value="1"/>
</dbReference>
<dbReference type="PANTHER" id="PTHR45138">
    <property type="entry name" value="REGULATORY COMPONENTS OF SENSORY TRANSDUCTION SYSTEM"/>
    <property type="match status" value="1"/>
</dbReference>
<dbReference type="InterPro" id="IPR019734">
    <property type="entry name" value="TPR_rpt"/>
</dbReference>
<evidence type="ECO:0000256" key="5">
    <source>
        <dbReference type="SAM" id="Phobius"/>
    </source>
</evidence>
<dbReference type="SUPFAM" id="SSF55073">
    <property type="entry name" value="Nucleotide cyclase"/>
    <property type="match status" value="1"/>
</dbReference>
<dbReference type="PROSITE" id="PS50005">
    <property type="entry name" value="TPR"/>
    <property type="match status" value="1"/>
</dbReference>
<keyword evidence="3" id="KW-0802">TPR repeat</keyword>
<evidence type="ECO:0000259" key="6">
    <source>
        <dbReference type="PROSITE" id="PS50887"/>
    </source>
</evidence>
<evidence type="ECO:0000313" key="7">
    <source>
        <dbReference type="EMBL" id="RUO76600.1"/>
    </source>
</evidence>
<dbReference type="SUPFAM" id="SSF48452">
    <property type="entry name" value="TPR-like"/>
    <property type="match status" value="2"/>
</dbReference>
<dbReference type="EC" id="2.7.7.65" evidence="1"/>
<dbReference type="Gene3D" id="1.25.40.10">
    <property type="entry name" value="Tetratricopeptide repeat domain"/>
    <property type="match status" value="2"/>
</dbReference>
<dbReference type="Pfam" id="PF13424">
    <property type="entry name" value="TPR_12"/>
    <property type="match status" value="1"/>
</dbReference>
<dbReference type="InterPro" id="IPR011990">
    <property type="entry name" value="TPR-like_helical_dom_sf"/>
</dbReference>
<gene>
    <name evidence="7" type="ORF">CWI84_11425</name>
</gene>
<dbReference type="AlphaFoldDB" id="A0A432ZFD5"/>
<feature type="transmembrane region" description="Helical" evidence="5">
    <location>
        <begin position="410"/>
        <end position="430"/>
    </location>
</feature>
<proteinExistence type="predicted"/>
<accession>A0A432ZFD5</accession>
<dbReference type="Pfam" id="PF12862">
    <property type="entry name" value="ANAPC5"/>
    <property type="match status" value="1"/>
</dbReference>
<dbReference type="OrthoDB" id="6191081at2"/>